<dbReference type="GO" id="GO:0006520">
    <property type="term" value="P:amino acid metabolic process"/>
    <property type="evidence" value="ECO:0007669"/>
    <property type="project" value="InterPro"/>
</dbReference>
<evidence type="ECO:0000256" key="5">
    <source>
        <dbReference type="ARBA" id="ARBA00022679"/>
    </source>
</evidence>
<sequence length="389" mass="41963">MESRLVYMDHAATTPVHPKVLEAMMPYFNQEYGNPNSVHSLGRSAREAVDRARETVAQILNCQSQEIVFTSCGTESINLAIKGIAKARGKTGHIITSAIEHHAVLHTIEQLEREGYTATILPVSPDGLVDPDDVRNAIRPDTVVISIGYANNEIGTIQPIREIGSIAREAGIPFHTDAVQAAGSLSLNVEELQVDALSLSGHKFNAPKGVGILYIRSGIPLEPQMQGGGQESGRRSGTENVPYIVGIAEALRLAQENLEAHNEHCISLREKLFEGILSELPDTRVNGHRTQRLPNNAHVAFRGIEAQSILMGLDLKGICASSGSACHSASIEPSHVLKAIGVPSEYIYGSVRLTVGIDNSQEDVSYVLEVLPSLVRRLQSLSPLVESAS</sequence>
<evidence type="ECO:0000259" key="13">
    <source>
        <dbReference type="Pfam" id="PF00266"/>
    </source>
</evidence>
<dbReference type="GO" id="GO:0008483">
    <property type="term" value="F:transaminase activity"/>
    <property type="evidence" value="ECO:0007669"/>
    <property type="project" value="UniProtKB-KW"/>
</dbReference>
<evidence type="ECO:0000256" key="12">
    <source>
        <dbReference type="RuleBase" id="RU364075"/>
    </source>
</evidence>
<comment type="catalytic activity">
    <reaction evidence="10 12">
        <text>(sulfur carrier)-H + L-cysteine = (sulfur carrier)-SH + L-alanine</text>
        <dbReference type="Rhea" id="RHEA:43892"/>
        <dbReference type="Rhea" id="RHEA-COMP:14737"/>
        <dbReference type="Rhea" id="RHEA-COMP:14739"/>
        <dbReference type="ChEBI" id="CHEBI:29917"/>
        <dbReference type="ChEBI" id="CHEBI:35235"/>
        <dbReference type="ChEBI" id="CHEBI:57972"/>
        <dbReference type="ChEBI" id="CHEBI:64428"/>
        <dbReference type="EC" id="2.8.1.7"/>
    </reaction>
</comment>
<dbReference type="GO" id="GO:0046872">
    <property type="term" value="F:metal ion binding"/>
    <property type="evidence" value="ECO:0007669"/>
    <property type="project" value="UniProtKB-KW"/>
</dbReference>
<dbReference type="Pfam" id="PF00266">
    <property type="entry name" value="Aminotran_5"/>
    <property type="match status" value="1"/>
</dbReference>
<dbReference type="InterPro" id="IPR017772">
    <property type="entry name" value="Cys_deSase_NifS_bac/arc"/>
</dbReference>
<dbReference type="EC" id="2.8.1.7" evidence="4 12"/>
<keyword evidence="7 12" id="KW-0663">Pyridoxal phosphate</keyword>
<keyword evidence="15" id="KW-1185">Reference proteome</keyword>
<dbReference type="NCBIfam" id="TIGR03402">
    <property type="entry name" value="FeS_nifS"/>
    <property type="match status" value="1"/>
</dbReference>
<dbReference type="EMBL" id="CP001825">
    <property type="protein sequence ID" value="ACZ42250.1"/>
    <property type="molecule type" value="Genomic_DNA"/>
</dbReference>
<dbReference type="PIRSF" id="PIRSF005572">
    <property type="entry name" value="NifS"/>
    <property type="match status" value="1"/>
</dbReference>
<keyword evidence="5 12" id="KW-0808">Transferase</keyword>
<gene>
    <name evidence="14" type="ordered locus">Tter_1343</name>
</gene>
<comment type="subunit">
    <text evidence="3">Homodimer.</text>
</comment>
<evidence type="ECO:0000256" key="4">
    <source>
        <dbReference type="ARBA" id="ARBA00012239"/>
    </source>
</evidence>
<dbReference type="SUPFAM" id="SSF53383">
    <property type="entry name" value="PLP-dependent transferases"/>
    <property type="match status" value="1"/>
</dbReference>
<evidence type="ECO:0000256" key="6">
    <source>
        <dbReference type="ARBA" id="ARBA00022723"/>
    </source>
</evidence>
<comment type="cofactor">
    <cofactor evidence="1 11">
        <name>pyridoxal 5'-phosphate</name>
        <dbReference type="ChEBI" id="CHEBI:597326"/>
    </cofactor>
</comment>
<dbReference type="Gene3D" id="3.90.1150.10">
    <property type="entry name" value="Aspartate Aminotransferase, domain 1"/>
    <property type="match status" value="1"/>
</dbReference>
<dbReference type="InterPro" id="IPR015421">
    <property type="entry name" value="PyrdxlP-dep_Trfase_major"/>
</dbReference>
<dbReference type="eggNOG" id="COG1104">
    <property type="taxonomic scope" value="Bacteria"/>
</dbReference>
<evidence type="ECO:0000256" key="1">
    <source>
        <dbReference type="ARBA" id="ARBA00001933"/>
    </source>
</evidence>
<evidence type="ECO:0000313" key="15">
    <source>
        <dbReference type="Proteomes" id="UP000000323"/>
    </source>
</evidence>
<dbReference type="GO" id="GO:0031071">
    <property type="term" value="F:cysteine desulfurase activity"/>
    <property type="evidence" value="ECO:0007669"/>
    <property type="project" value="UniProtKB-EC"/>
</dbReference>
<feature type="domain" description="Aminotransferase class V" evidence="13">
    <location>
        <begin position="6"/>
        <end position="366"/>
    </location>
</feature>
<keyword evidence="8 12" id="KW-0408">Iron</keyword>
<dbReference type="RefSeq" id="WP_012875285.1">
    <property type="nucleotide sequence ID" value="NC_013525.1"/>
</dbReference>
<dbReference type="PANTHER" id="PTHR11601">
    <property type="entry name" value="CYSTEINE DESULFURYLASE FAMILY MEMBER"/>
    <property type="match status" value="1"/>
</dbReference>
<evidence type="ECO:0000256" key="9">
    <source>
        <dbReference type="ARBA" id="ARBA00023014"/>
    </source>
</evidence>
<dbReference type="InterPro" id="IPR000192">
    <property type="entry name" value="Aminotrans_V_dom"/>
</dbReference>
<evidence type="ECO:0000256" key="11">
    <source>
        <dbReference type="RuleBase" id="RU004504"/>
    </source>
</evidence>
<keyword evidence="6 12" id="KW-0479">Metal-binding</keyword>
<comment type="similarity">
    <text evidence="2 12">Belongs to the class-V pyridoxal-phosphate-dependent aminotransferase family. NifS/IscS subfamily.</text>
</comment>
<evidence type="ECO:0000313" key="14">
    <source>
        <dbReference type="EMBL" id="ACZ42250.1"/>
    </source>
</evidence>
<evidence type="ECO:0000256" key="8">
    <source>
        <dbReference type="ARBA" id="ARBA00023004"/>
    </source>
</evidence>
<keyword evidence="14" id="KW-0032">Aminotransferase</keyword>
<dbReference type="InterPro" id="IPR016454">
    <property type="entry name" value="Cysteine_dSase"/>
</dbReference>
<dbReference type="GO" id="GO:0030170">
    <property type="term" value="F:pyridoxal phosphate binding"/>
    <property type="evidence" value="ECO:0007669"/>
    <property type="project" value="InterPro"/>
</dbReference>
<dbReference type="STRING" id="525904.Tter_1343"/>
<dbReference type="Proteomes" id="UP000000323">
    <property type="component" value="Chromosome 1"/>
</dbReference>
<name>D1CBT5_THET1</name>
<protein>
    <recommendedName>
        <fullName evidence="4 12">Cysteine desulfurase</fullName>
        <ecNumber evidence="4 12">2.8.1.7</ecNumber>
    </recommendedName>
    <alternativeName>
        <fullName evidence="12">Nitrogenase metalloclusters biosynthesis protein NifS</fullName>
    </alternativeName>
</protein>
<reference evidence="15" key="1">
    <citation type="journal article" date="2010" name="Stand. Genomic Sci.">
        <title>Complete genome sequence of 'Thermobaculum terrenum' type strain (YNP1).</title>
        <authorList>
            <person name="Kiss H."/>
            <person name="Cleland D."/>
            <person name="Lapidus A."/>
            <person name="Lucas S."/>
            <person name="Glavina Del Rio T."/>
            <person name="Nolan M."/>
            <person name="Tice H."/>
            <person name="Han C."/>
            <person name="Goodwin L."/>
            <person name="Pitluck S."/>
            <person name="Liolios K."/>
            <person name="Ivanova N."/>
            <person name="Mavromatis K."/>
            <person name="Ovchinnikova G."/>
            <person name="Pati A."/>
            <person name="Chen A."/>
            <person name="Palaniappan K."/>
            <person name="Land M."/>
            <person name="Hauser L."/>
            <person name="Chang Y."/>
            <person name="Jeffries C."/>
            <person name="Lu M."/>
            <person name="Brettin T."/>
            <person name="Detter J."/>
            <person name="Goker M."/>
            <person name="Tindall B."/>
            <person name="Beck B."/>
            <person name="McDermott T."/>
            <person name="Woyke T."/>
            <person name="Bristow J."/>
            <person name="Eisen J."/>
            <person name="Markowitz V."/>
            <person name="Hugenholtz P."/>
            <person name="Kyrpides N."/>
            <person name="Klenk H."/>
            <person name="Cheng J."/>
        </authorList>
    </citation>
    <scope>NUCLEOTIDE SEQUENCE [LARGE SCALE GENOMIC DNA]</scope>
    <source>
        <strain evidence="15">ATCC BAA-798 / YNP1</strain>
    </source>
</reference>
<dbReference type="InterPro" id="IPR015422">
    <property type="entry name" value="PyrdxlP-dep_Trfase_small"/>
</dbReference>
<dbReference type="AlphaFoldDB" id="D1CBT5"/>
<dbReference type="Gene3D" id="3.40.640.10">
    <property type="entry name" value="Type I PLP-dependent aspartate aminotransferase-like (Major domain)"/>
    <property type="match status" value="1"/>
</dbReference>
<dbReference type="HOGENOM" id="CLU_003433_0_0_0"/>
<dbReference type="FunFam" id="3.40.640.10:FF:000084">
    <property type="entry name" value="IscS-like cysteine desulfurase"/>
    <property type="match status" value="1"/>
</dbReference>
<dbReference type="InterPro" id="IPR015424">
    <property type="entry name" value="PyrdxlP-dep_Trfase"/>
</dbReference>
<dbReference type="NCBIfam" id="NF002806">
    <property type="entry name" value="PRK02948.1"/>
    <property type="match status" value="1"/>
</dbReference>
<dbReference type="PROSITE" id="PS00595">
    <property type="entry name" value="AA_TRANSFER_CLASS_5"/>
    <property type="match status" value="1"/>
</dbReference>
<comment type="function">
    <text evidence="12">Catalyzes the removal of elemental sulfur atoms from cysteine to produce alanine.</text>
</comment>
<evidence type="ECO:0000256" key="10">
    <source>
        <dbReference type="ARBA" id="ARBA00050776"/>
    </source>
</evidence>
<dbReference type="KEGG" id="ttr:Tter_1343"/>
<evidence type="ECO:0000256" key="3">
    <source>
        <dbReference type="ARBA" id="ARBA00011738"/>
    </source>
</evidence>
<accession>D1CBT5</accession>
<dbReference type="Gene3D" id="1.10.260.50">
    <property type="match status" value="1"/>
</dbReference>
<dbReference type="OrthoDB" id="9808002at2"/>
<dbReference type="PANTHER" id="PTHR11601:SF34">
    <property type="entry name" value="CYSTEINE DESULFURASE"/>
    <property type="match status" value="1"/>
</dbReference>
<organism evidence="14 15">
    <name type="scientific">Thermobaculum terrenum (strain ATCC BAA-798 / CCMEE 7001 / YNP1)</name>
    <dbReference type="NCBI Taxonomy" id="525904"/>
    <lineage>
        <taxon>Bacteria</taxon>
        <taxon>Bacillati</taxon>
        <taxon>Chloroflexota</taxon>
        <taxon>Chloroflexia</taxon>
        <taxon>Candidatus Thermobaculales</taxon>
        <taxon>Candidatus Thermobaculaceae</taxon>
        <taxon>Thermobaculum</taxon>
    </lineage>
</organism>
<evidence type="ECO:0000256" key="2">
    <source>
        <dbReference type="ARBA" id="ARBA00006490"/>
    </source>
</evidence>
<evidence type="ECO:0000256" key="7">
    <source>
        <dbReference type="ARBA" id="ARBA00022898"/>
    </source>
</evidence>
<dbReference type="InterPro" id="IPR020578">
    <property type="entry name" value="Aminotrans_V_PyrdxlP_BS"/>
</dbReference>
<dbReference type="GO" id="GO:0051536">
    <property type="term" value="F:iron-sulfur cluster binding"/>
    <property type="evidence" value="ECO:0007669"/>
    <property type="project" value="UniProtKB-KW"/>
</dbReference>
<keyword evidence="9 12" id="KW-0411">Iron-sulfur</keyword>
<proteinExistence type="inferred from homology"/>